<name>A0A8B3DE77_VIBHA</name>
<organism evidence="1 2">
    <name type="scientific">Vibrio harveyi</name>
    <name type="common">Beneckea harveyi</name>
    <dbReference type="NCBI Taxonomy" id="669"/>
    <lineage>
        <taxon>Bacteria</taxon>
        <taxon>Pseudomonadati</taxon>
        <taxon>Pseudomonadota</taxon>
        <taxon>Gammaproteobacteria</taxon>
        <taxon>Vibrionales</taxon>
        <taxon>Vibrionaceae</taxon>
        <taxon>Vibrio</taxon>
    </lineage>
</organism>
<dbReference type="AlphaFoldDB" id="A0A8B3DE77"/>
<dbReference type="InterPro" id="IPR005413">
    <property type="entry name" value="LowCa_resp_V_Ag"/>
</dbReference>
<evidence type="ECO:0000313" key="2">
    <source>
        <dbReference type="Proteomes" id="UP000253437"/>
    </source>
</evidence>
<dbReference type="InterPro" id="IPR036139">
    <property type="entry name" value="Vir_assoc_V_ag_sf"/>
</dbReference>
<dbReference type="RefSeq" id="WP_114092455.1">
    <property type="nucleotide sequence ID" value="NZ_QOUW02000062.1"/>
</dbReference>
<dbReference type="Pfam" id="PF04792">
    <property type="entry name" value="LcrV"/>
    <property type="match status" value="1"/>
</dbReference>
<proteinExistence type="predicted"/>
<evidence type="ECO:0000313" key="1">
    <source>
        <dbReference type="EMBL" id="RIW11409.1"/>
    </source>
</evidence>
<dbReference type="GO" id="GO:0005576">
    <property type="term" value="C:extracellular region"/>
    <property type="evidence" value="ECO:0007669"/>
    <property type="project" value="InterPro"/>
</dbReference>
<comment type="caution">
    <text evidence="1">The sequence shown here is derived from an EMBL/GenBank/DDBJ whole genome shotgun (WGS) entry which is preliminary data.</text>
</comment>
<sequence length="606" mass="66636">MTDMTTMNSVSGVLNTATNRDSQASFQQRLVETLSPILGDSDAAQLESLIRQLPMVVGRTEQESLDLYADSLRTLLEKQAAFTGTAAAETAAHWMQSLQHQAVNGQIAPQDVVTGVNNTLAHQFQSWFDKQLKDTVDSSLPTDFINEFRLGSQSTQAQQIAALDTSALTAATAEIRKFVDALAQQMSSSEVRDSAISFLRNAFRNLGSVDINGLKNSDYLLTQESFSAAVTAQLVASLDSVGITLSNSDAKALADKIAWIPGMSKQELTGALNDLAKQVKGQYENAYGAGQVGQLQNVLNTVVANLKNSPNAITLSSLFSSIAVSLVNTQVDTFYGGLEDVQVTQATPEQVALIKQSTARDITLLFEKIVARQDIGTDFTSRHKKMMENLNALNTRLSKITQEEKDNKAVKAEHALTARDLLSVIESSIGNRFDERVLFALNERRVNRLEKRNAQKETLENLTVQLKVFGVVQSKIHSKQSVDGTYFPFGEPFTAADFNYGSDADFKASPEYKYLKDNGINNHQDFLKKQGVELADFGSFKDEEKSKKLSNFSSAVSAKSKLLNDEVQIKTTELNDTSSQYNSTVEAMNKFVQKYHSILQEILRAI</sequence>
<gene>
    <name evidence="1" type="ORF">DS957_015905</name>
</gene>
<protein>
    <submittedName>
        <fullName evidence="1">Type III secretion cytoplasmic LcrG inhibitor</fullName>
    </submittedName>
</protein>
<accession>A0A8B3DE77</accession>
<dbReference type="PRINTS" id="PR01592">
    <property type="entry name" value="LCRVANTIGEN"/>
</dbReference>
<dbReference type="Proteomes" id="UP000253437">
    <property type="component" value="Unassembled WGS sequence"/>
</dbReference>
<dbReference type="EMBL" id="QOUW02000062">
    <property type="protein sequence ID" value="RIW11409.1"/>
    <property type="molecule type" value="Genomic_DNA"/>
</dbReference>
<reference evidence="1 2" key="1">
    <citation type="submission" date="2018-08" db="EMBL/GenBank/DDBJ databases">
        <title>Vibrio harveyi strains pathogenic to white snook Centropomus viridis Lockington (1877) and potential probiotic bacteria.</title>
        <authorList>
            <person name="Soto-Rodriguez S."/>
            <person name="Gomez-Gil B."/>
            <person name="Lozano-Olvera R."/>
        </authorList>
    </citation>
    <scope>NUCLEOTIDE SEQUENCE [LARGE SCALE GENOMIC DNA]</scope>
    <source>
        <strain evidence="1 2">CAIM 1508</strain>
    </source>
</reference>
<dbReference type="SUPFAM" id="SSF103388">
    <property type="entry name" value="Virulence-associated V antigen"/>
    <property type="match status" value="1"/>
</dbReference>